<reference evidence="2 3" key="1">
    <citation type="submission" date="2018-10" db="EMBL/GenBank/DDBJ databases">
        <title>Genome sequencing of Mucilaginibacter sp. HYN0043.</title>
        <authorList>
            <person name="Kim M."/>
            <person name="Yi H."/>
        </authorList>
    </citation>
    <scope>NUCLEOTIDE SEQUENCE [LARGE SCALE GENOMIC DNA]</scope>
    <source>
        <strain evidence="2 3">HYN0043</strain>
    </source>
</reference>
<gene>
    <name evidence="2" type="ORF">HYN43_020880</name>
</gene>
<dbReference type="Gene3D" id="3.30.70.100">
    <property type="match status" value="1"/>
</dbReference>
<dbReference type="KEGG" id="muh:HYN43_020880"/>
<keyword evidence="2" id="KW-0503">Monooxygenase</keyword>
<name>A0A494W252_9SPHI</name>
<dbReference type="SUPFAM" id="SSF54909">
    <property type="entry name" value="Dimeric alpha+beta barrel"/>
    <property type="match status" value="1"/>
</dbReference>
<accession>A0A494W252</accession>
<feature type="domain" description="ABM" evidence="1">
    <location>
        <begin position="6"/>
        <end position="69"/>
    </location>
</feature>
<evidence type="ECO:0000313" key="3">
    <source>
        <dbReference type="Proteomes" id="UP000270046"/>
    </source>
</evidence>
<dbReference type="OrthoDB" id="9804891at2"/>
<evidence type="ECO:0000259" key="1">
    <source>
        <dbReference type="Pfam" id="PF03992"/>
    </source>
</evidence>
<sequence length="97" mass="10391">MEKLALLARLEAKPGKEQQVADLLKSALPLAEAEPGTIRWYALQLSPSTFGIFDTFADEAGRDAHLGGEIPKALAAVANDLLAVRPVIEKVDLLAIK</sequence>
<protein>
    <submittedName>
        <fullName evidence="2">Antibiotic biosynthesis monooxygenase</fullName>
    </submittedName>
</protein>
<dbReference type="EMBL" id="CP032869">
    <property type="protein sequence ID" value="AYL97595.1"/>
    <property type="molecule type" value="Genomic_DNA"/>
</dbReference>
<dbReference type="RefSeq" id="WP_119411160.1">
    <property type="nucleotide sequence ID" value="NZ_CP032869.1"/>
</dbReference>
<organism evidence="2 3">
    <name type="scientific">Mucilaginibacter celer</name>
    <dbReference type="NCBI Taxonomy" id="2305508"/>
    <lineage>
        <taxon>Bacteria</taxon>
        <taxon>Pseudomonadati</taxon>
        <taxon>Bacteroidota</taxon>
        <taxon>Sphingobacteriia</taxon>
        <taxon>Sphingobacteriales</taxon>
        <taxon>Sphingobacteriaceae</taxon>
        <taxon>Mucilaginibacter</taxon>
    </lineage>
</organism>
<proteinExistence type="predicted"/>
<dbReference type="InterPro" id="IPR011008">
    <property type="entry name" value="Dimeric_a/b-barrel"/>
</dbReference>
<dbReference type="GO" id="GO:0004497">
    <property type="term" value="F:monooxygenase activity"/>
    <property type="evidence" value="ECO:0007669"/>
    <property type="project" value="UniProtKB-KW"/>
</dbReference>
<dbReference type="InterPro" id="IPR007138">
    <property type="entry name" value="ABM_dom"/>
</dbReference>
<keyword evidence="2" id="KW-0560">Oxidoreductase</keyword>
<dbReference type="Proteomes" id="UP000270046">
    <property type="component" value="Chromosome"/>
</dbReference>
<dbReference type="Pfam" id="PF03992">
    <property type="entry name" value="ABM"/>
    <property type="match status" value="1"/>
</dbReference>
<keyword evidence="3" id="KW-1185">Reference proteome</keyword>
<evidence type="ECO:0000313" key="2">
    <source>
        <dbReference type="EMBL" id="AYL97595.1"/>
    </source>
</evidence>
<dbReference type="AlphaFoldDB" id="A0A494W252"/>